<dbReference type="PROSITE" id="PS50280">
    <property type="entry name" value="SET"/>
    <property type="match status" value="1"/>
</dbReference>
<keyword evidence="6" id="KW-1185">Reference proteome</keyword>
<dbReference type="SUPFAM" id="SSF82199">
    <property type="entry name" value="SET domain"/>
    <property type="match status" value="1"/>
</dbReference>
<dbReference type="InterPro" id="IPR036464">
    <property type="entry name" value="Rubisco_LSMT_subst-bd_sf"/>
</dbReference>
<dbReference type="InterPro" id="IPR001214">
    <property type="entry name" value="SET_dom"/>
</dbReference>
<dbReference type="STRING" id="61395.A0A1Y1W8P3"/>
<dbReference type="EMBL" id="MCFD01000007">
    <property type="protein sequence ID" value="ORX69708.1"/>
    <property type="molecule type" value="Genomic_DNA"/>
</dbReference>
<keyword evidence="2" id="KW-0808">Transferase</keyword>
<dbReference type="GO" id="GO:0032259">
    <property type="term" value="P:methylation"/>
    <property type="evidence" value="ECO:0007669"/>
    <property type="project" value="UniProtKB-KW"/>
</dbReference>
<evidence type="ECO:0000256" key="3">
    <source>
        <dbReference type="ARBA" id="ARBA00022691"/>
    </source>
</evidence>
<dbReference type="OrthoDB" id="42889at2759"/>
<evidence type="ECO:0000256" key="2">
    <source>
        <dbReference type="ARBA" id="ARBA00022679"/>
    </source>
</evidence>
<dbReference type="PANTHER" id="PTHR13271">
    <property type="entry name" value="UNCHARACTERIZED PUTATIVE METHYLTRANSFERASE"/>
    <property type="match status" value="1"/>
</dbReference>
<dbReference type="CDD" id="cd19180">
    <property type="entry name" value="SET_SpSET10-like"/>
    <property type="match status" value="1"/>
</dbReference>
<feature type="domain" description="SET" evidence="4">
    <location>
        <begin position="24"/>
        <end position="237"/>
    </location>
</feature>
<evidence type="ECO:0000313" key="6">
    <source>
        <dbReference type="Proteomes" id="UP000193922"/>
    </source>
</evidence>
<dbReference type="InterPro" id="IPR046341">
    <property type="entry name" value="SET_dom_sf"/>
</dbReference>
<organism evidence="5 6">
    <name type="scientific">Linderina pennispora</name>
    <dbReference type="NCBI Taxonomy" id="61395"/>
    <lineage>
        <taxon>Eukaryota</taxon>
        <taxon>Fungi</taxon>
        <taxon>Fungi incertae sedis</taxon>
        <taxon>Zoopagomycota</taxon>
        <taxon>Kickxellomycotina</taxon>
        <taxon>Kickxellomycetes</taxon>
        <taxon>Kickxellales</taxon>
        <taxon>Kickxellaceae</taxon>
        <taxon>Linderina</taxon>
    </lineage>
</organism>
<evidence type="ECO:0000259" key="4">
    <source>
        <dbReference type="PROSITE" id="PS50280"/>
    </source>
</evidence>
<gene>
    <name evidence="5" type="ORF">DL89DRAFT_246893</name>
</gene>
<dbReference type="GO" id="GO:0016279">
    <property type="term" value="F:protein-lysine N-methyltransferase activity"/>
    <property type="evidence" value="ECO:0007669"/>
    <property type="project" value="InterPro"/>
</dbReference>
<dbReference type="Gene3D" id="3.90.1420.10">
    <property type="entry name" value="Rubisco LSMT, substrate-binding domain"/>
    <property type="match status" value="1"/>
</dbReference>
<proteinExistence type="predicted"/>
<accession>A0A1Y1W8P3</accession>
<evidence type="ECO:0000256" key="1">
    <source>
        <dbReference type="ARBA" id="ARBA00022603"/>
    </source>
</evidence>
<dbReference type="PANTHER" id="PTHR13271:SF147">
    <property type="entry name" value="PROTEIN-LYSINE N-METHYLTRANSFERASE EFM1-RELATED"/>
    <property type="match status" value="1"/>
</dbReference>
<sequence length="582" mass="64237">MAESNGTHIKALFDWVTEHGGSASKVQIEAVPGVGNGVVAKQALTAGEAYIHIPPELIITDKVCRSILPADSELEGRPLMCAFLVHERFVNKQSFWKPYIDVLPKEFHTPLFFSDDELQFLDGTPAGSSVGEMREKYMKEYEQALEAVEETVLPRSVFTFNTYLWAVTVCTSRSFTDDLVKDHEDARSARNAILLPLMDMVNHYPQSKVTWRHGTSGISLVTEVGLAAGSQALNNYGPKSNEELMLGYGFCIAGNPFDFFHVKLNYASDPLYMQKKQVLEATGLGELRHCITRAAMTTDLLPILRVLAMNEADMHYLGAAQREDLEDCGLRVELNARHLLLLLLGQQRCKFEAVEANLPNIDTENTRVARMYRKGVYEAIISTIDELVSSVRQLGALGSDLARAGKHALPKYIATGGASCDVVLQQGNTTDSSPNKRARTESPVEQFIDTAVITEESFVGDAAFAEAAEQVDVDEDTLLALFLIRALFDPASVWHAAVKRLEEFKHPMLVAEQSEQYADMLMELYEIHSALFPVLSETFADVFDAGQFSLDRFLWAAGVVSALDVRVAVDGEGEAVNGVCIV</sequence>
<protein>
    <submittedName>
        <fullName evidence="5">SET domain-containing protein</fullName>
    </submittedName>
</protein>
<reference evidence="5 6" key="1">
    <citation type="submission" date="2016-07" db="EMBL/GenBank/DDBJ databases">
        <title>Pervasive Adenine N6-methylation of Active Genes in Fungi.</title>
        <authorList>
            <consortium name="DOE Joint Genome Institute"/>
            <person name="Mondo S.J."/>
            <person name="Dannebaum R.O."/>
            <person name="Kuo R.C."/>
            <person name="Labutti K."/>
            <person name="Haridas S."/>
            <person name="Kuo A."/>
            <person name="Salamov A."/>
            <person name="Ahrendt S.R."/>
            <person name="Lipzen A."/>
            <person name="Sullivan W."/>
            <person name="Andreopoulos W.B."/>
            <person name="Clum A."/>
            <person name="Lindquist E."/>
            <person name="Daum C."/>
            <person name="Ramamoorthy G.K."/>
            <person name="Gryganskyi A."/>
            <person name="Culley D."/>
            <person name="Magnuson J.K."/>
            <person name="James T.Y."/>
            <person name="O'Malley M.A."/>
            <person name="Stajich J.E."/>
            <person name="Spatafora J.W."/>
            <person name="Visel A."/>
            <person name="Grigoriev I.V."/>
        </authorList>
    </citation>
    <scope>NUCLEOTIDE SEQUENCE [LARGE SCALE GENOMIC DNA]</scope>
    <source>
        <strain evidence="5 6">ATCC 12442</strain>
    </source>
</reference>
<dbReference type="InterPro" id="IPR044432">
    <property type="entry name" value="Set10/Efm1_SET"/>
</dbReference>
<keyword evidence="3" id="KW-0949">S-adenosyl-L-methionine</keyword>
<evidence type="ECO:0000313" key="5">
    <source>
        <dbReference type="EMBL" id="ORX69708.1"/>
    </source>
</evidence>
<dbReference type="GeneID" id="63801762"/>
<dbReference type="RefSeq" id="XP_040743396.1">
    <property type="nucleotide sequence ID" value="XM_040885114.1"/>
</dbReference>
<dbReference type="Gene3D" id="3.90.1410.10">
    <property type="entry name" value="set domain protein methyltransferase, domain 1"/>
    <property type="match status" value="1"/>
</dbReference>
<dbReference type="Proteomes" id="UP000193922">
    <property type="component" value="Unassembled WGS sequence"/>
</dbReference>
<comment type="caution">
    <text evidence="5">The sequence shown here is derived from an EMBL/GenBank/DDBJ whole genome shotgun (WGS) entry which is preliminary data.</text>
</comment>
<dbReference type="AlphaFoldDB" id="A0A1Y1W8P3"/>
<name>A0A1Y1W8P3_9FUNG</name>
<dbReference type="GO" id="GO:0005634">
    <property type="term" value="C:nucleus"/>
    <property type="evidence" value="ECO:0007669"/>
    <property type="project" value="TreeGrafter"/>
</dbReference>
<dbReference type="InterPro" id="IPR050600">
    <property type="entry name" value="SETD3_SETD6_MTase"/>
</dbReference>
<keyword evidence="1" id="KW-0489">Methyltransferase</keyword>